<keyword evidence="9 13" id="KW-0694">RNA-binding</keyword>
<evidence type="ECO:0000313" key="16">
    <source>
        <dbReference type="EMBL" id="ODQ68124.1"/>
    </source>
</evidence>
<keyword evidence="10 13" id="KW-0508">mRNA splicing</keyword>
<evidence type="ECO:0000256" key="7">
    <source>
        <dbReference type="ARBA" id="ARBA00022694"/>
    </source>
</evidence>
<organism evidence="16 17">
    <name type="scientific">Nadsonia fulvescens var. elongata DSM 6958</name>
    <dbReference type="NCBI Taxonomy" id="857566"/>
    <lineage>
        <taxon>Eukaryota</taxon>
        <taxon>Fungi</taxon>
        <taxon>Dikarya</taxon>
        <taxon>Ascomycota</taxon>
        <taxon>Saccharomycotina</taxon>
        <taxon>Dipodascomycetes</taxon>
        <taxon>Dipodascales</taxon>
        <taxon>Dipodascales incertae sedis</taxon>
        <taxon>Nadsonia</taxon>
    </lineage>
</organism>
<keyword evidence="7" id="KW-0819">tRNA processing</keyword>
<evidence type="ECO:0000256" key="1">
    <source>
        <dbReference type="ARBA" id="ARBA00004123"/>
    </source>
</evidence>
<proteinExistence type="inferred from homology"/>
<evidence type="ECO:0000256" key="2">
    <source>
        <dbReference type="ARBA" id="ARBA00004496"/>
    </source>
</evidence>
<evidence type="ECO:0000256" key="11">
    <source>
        <dbReference type="ARBA" id="ARBA00023242"/>
    </source>
</evidence>
<dbReference type="PROSITE" id="PS52002">
    <property type="entry name" value="SM"/>
    <property type="match status" value="1"/>
</dbReference>
<dbReference type="GO" id="GO:0046540">
    <property type="term" value="C:U4/U6 x U5 tri-snRNP complex"/>
    <property type="evidence" value="ECO:0007669"/>
    <property type="project" value="EnsemblFungi"/>
</dbReference>
<feature type="compositionally biased region" description="Polar residues" evidence="14">
    <location>
        <begin position="1"/>
        <end position="16"/>
    </location>
</feature>
<dbReference type="InterPro" id="IPR001163">
    <property type="entry name" value="Sm_dom_euk/arc"/>
</dbReference>
<dbReference type="InterPro" id="IPR047575">
    <property type="entry name" value="Sm"/>
</dbReference>
<keyword evidence="12 13" id="KW-0687">Ribonucleoprotein</keyword>
<dbReference type="GO" id="GO:0005688">
    <property type="term" value="C:U6 snRNP"/>
    <property type="evidence" value="ECO:0007669"/>
    <property type="project" value="EnsemblFungi"/>
</dbReference>
<keyword evidence="11 13" id="KW-0539">Nucleus</keyword>
<evidence type="ECO:0000256" key="6">
    <source>
        <dbReference type="ARBA" id="ARBA00022664"/>
    </source>
</evidence>
<dbReference type="SUPFAM" id="SSF50182">
    <property type="entry name" value="Sm-like ribonucleoproteins"/>
    <property type="match status" value="1"/>
</dbReference>
<feature type="region of interest" description="Disordered" evidence="14">
    <location>
        <begin position="1"/>
        <end position="29"/>
    </location>
</feature>
<keyword evidence="5" id="KW-0698">rRNA processing</keyword>
<dbReference type="GO" id="GO:0030620">
    <property type="term" value="F:U2 snRNA binding"/>
    <property type="evidence" value="ECO:0007669"/>
    <property type="project" value="EnsemblFungi"/>
</dbReference>
<sequence>MSTQNNSTDKSTSLPTEQADEVTEVQKHTYDPSSFLSEISGKQVVVKITSGILYNGFLQTVDGYMNIVLENTQEIVNGEVKSKYREVFIRGNNVLYISAV</sequence>
<dbReference type="GO" id="GO:0000932">
    <property type="term" value="C:P-body"/>
    <property type="evidence" value="ECO:0007669"/>
    <property type="project" value="EnsemblFungi"/>
</dbReference>
<protein>
    <submittedName>
        <fullName evidence="16">LSM-domain-containing protein</fullName>
    </submittedName>
</protein>
<feature type="domain" description="Sm" evidence="15">
    <location>
        <begin position="31"/>
        <end position="100"/>
    </location>
</feature>
<dbReference type="PANTHER" id="PTHR11021:SF1">
    <property type="entry name" value="U6 SNRNA-ASSOCIATED SM-LIKE PROTEIN LSM6"/>
    <property type="match status" value="1"/>
</dbReference>
<dbReference type="InterPro" id="IPR016487">
    <property type="entry name" value="Lsm6/sSmF"/>
</dbReference>
<dbReference type="GO" id="GO:0030490">
    <property type="term" value="P:maturation of SSU-rRNA"/>
    <property type="evidence" value="ECO:0007669"/>
    <property type="project" value="EnsemblFungi"/>
</dbReference>
<evidence type="ECO:0000256" key="8">
    <source>
        <dbReference type="ARBA" id="ARBA00022728"/>
    </source>
</evidence>
<name>A0A1E3PSA4_9ASCO</name>
<dbReference type="GO" id="GO:0005730">
    <property type="term" value="C:nucleolus"/>
    <property type="evidence" value="ECO:0007669"/>
    <property type="project" value="EnsemblFungi"/>
</dbReference>
<dbReference type="GO" id="GO:0005681">
    <property type="term" value="C:spliceosomal complex"/>
    <property type="evidence" value="ECO:0007669"/>
    <property type="project" value="UniProtKB-KW"/>
</dbReference>
<dbReference type="FunFam" id="2.30.30.100:FF:000037">
    <property type="entry name" value="U6 snRNA-associated Sm-like protein LSm6"/>
    <property type="match status" value="1"/>
</dbReference>
<dbReference type="InterPro" id="IPR010920">
    <property type="entry name" value="LSM_dom_sf"/>
</dbReference>
<keyword evidence="6 13" id="KW-0507">mRNA processing</keyword>
<dbReference type="EMBL" id="KV454406">
    <property type="protein sequence ID" value="ODQ68124.1"/>
    <property type="molecule type" value="Genomic_DNA"/>
</dbReference>
<evidence type="ECO:0000256" key="4">
    <source>
        <dbReference type="ARBA" id="ARBA00022490"/>
    </source>
</evidence>
<evidence type="ECO:0000313" key="17">
    <source>
        <dbReference type="Proteomes" id="UP000095009"/>
    </source>
</evidence>
<accession>A0A1E3PSA4</accession>
<evidence type="ECO:0000256" key="3">
    <source>
        <dbReference type="ARBA" id="ARBA00007927"/>
    </source>
</evidence>
<dbReference type="PANTHER" id="PTHR11021">
    <property type="entry name" value="SMALL NUCLEAR RIBONUCLEOPROTEIN F SNRNP-F"/>
    <property type="match status" value="1"/>
</dbReference>
<dbReference type="GO" id="GO:0005732">
    <property type="term" value="C:sno(s)RNA-containing ribonucleoprotein complex"/>
    <property type="evidence" value="ECO:0007669"/>
    <property type="project" value="EnsemblFungi"/>
</dbReference>
<keyword evidence="8 13" id="KW-0747">Spliceosome</keyword>
<gene>
    <name evidence="16" type="ORF">NADFUDRAFT_81180</name>
</gene>
<keyword evidence="4" id="KW-0963">Cytoplasm</keyword>
<evidence type="ECO:0000256" key="9">
    <source>
        <dbReference type="ARBA" id="ARBA00022884"/>
    </source>
</evidence>
<comment type="subcellular location">
    <subcellularLocation>
        <location evidence="2">Cytoplasm</location>
    </subcellularLocation>
    <subcellularLocation>
        <location evidence="1 13">Nucleus</location>
    </subcellularLocation>
</comment>
<dbReference type="Gene3D" id="2.30.30.100">
    <property type="match status" value="1"/>
</dbReference>
<evidence type="ECO:0000256" key="12">
    <source>
        <dbReference type="ARBA" id="ARBA00023274"/>
    </source>
</evidence>
<evidence type="ECO:0000256" key="13">
    <source>
        <dbReference type="PIRNR" id="PIRNR006609"/>
    </source>
</evidence>
<dbReference type="STRING" id="857566.A0A1E3PSA4"/>
<comment type="similarity">
    <text evidence="3 13">Belongs to the snRNP Sm proteins family. SmF/LSm6 subfamily.</text>
</comment>
<dbReference type="GO" id="GO:0008033">
    <property type="term" value="P:tRNA processing"/>
    <property type="evidence" value="ECO:0007669"/>
    <property type="project" value="UniProtKB-KW"/>
</dbReference>
<dbReference type="OrthoDB" id="268799at2759"/>
<evidence type="ECO:0000259" key="15">
    <source>
        <dbReference type="PROSITE" id="PS52002"/>
    </source>
</evidence>
<dbReference type="SMART" id="SM00651">
    <property type="entry name" value="Sm"/>
    <property type="match status" value="1"/>
</dbReference>
<dbReference type="GO" id="GO:0000290">
    <property type="term" value="P:deadenylation-dependent decapping of nuclear-transcribed mRNA"/>
    <property type="evidence" value="ECO:0007669"/>
    <property type="project" value="EnsemblFungi"/>
</dbReference>
<reference evidence="16 17" key="1">
    <citation type="journal article" date="2016" name="Proc. Natl. Acad. Sci. U.S.A.">
        <title>Comparative genomics of biotechnologically important yeasts.</title>
        <authorList>
            <person name="Riley R."/>
            <person name="Haridas S."/>
            <person name="Wolfe K.H."/>
            <person name="Lopes M.R."/>
            <person name="Hittinger C.T."/>
            <person name="Goeker M."/>
            <person name="Salamov A.A."/>
            <person name="Wisecaver J.H."/>
            <person name="Long T.M."/>
            <person name="Calvey C.H."/>
            <person name="Aerts A.L."/>
            <person name="Barry K.W."/>
            <person name="Choi C."/>
            <person name="Clum A."/>
            <person name="Coughlan A.Y."/>
            <person name="Deshpande S."/>
            <person name="Douglass A.P."/>
            <person name="Hanson S.J."/>
            <person name="Klenk H.-P."/>
            <person name="LaButti K.M."/>
            <person name="Lapidus A."/>
            <person name="Lindquist E.A."/>
            <person name="Lipzen A.M."/>
            <person name="Meier-Kolthoff J.P."/>
            <person name="Ohm R.A."/>
            <person name="Otillar R.P."/>
            <person name="Pangilinan J.L."/>
            <person name="Peng Y."/>
            <person name="Rokas A."/>
            <person name="Rosa C.A."/>
            <person name="Scheuner C."/>
            <person name="Sibirny A.A."/>
            <person name="Slot J.C."/>
            <person name="Stielow J.B."/>
            <person name="Sun H."/>
            <person name="Kurtzman C.P."/>
            <person name="Blackwell M."/>
            <person name="Grigoriev I.V."/>
            <person name="Jeffries T.W."/>
        </authorList>
    </citation>
    <scope>NUCLEOTIDE SEQUENCE [LARGE SCALE GENOMIC DNA]</scope>
    <source>
        <strain evidence="16 17">DSM 6958</strain>
    </source>
</reference>
<dbReference type="Pfam" id="PF01423">
    <property type="entry name" value="LSM"/>
    <property type="match status" value="1"/>
</dbReference>
<dbReference type="CDD" id="cd01726">
    <property type="entry name" value="LSm6"/>
    <property type="match status" value="1"/>
</dbReference>
<dbReference type="Proteomes" id="UP000095009">
    <property type="component" value="Unassembled WGS sequence"/>
</dbReference>
<dbReference type="GO" id="GO:0005682">
    <property type="term" value="C:U5 snRNP"/>
    <property type="evidence" value="ECO:0007669"/>
    <property type="project" value="EnsemblFungi"/>
</dbReference>
<dbReference type="GO" id="GO:1990726">
    <property type="term" value="C:Lsm1-7-Pat1 complex"/>
    <property type="evidence" value="ECO:0007669"/>
    <property type="project" value="EnsemblFungi"/>
</dbReference>
<keyword evidence="17" id="KW-1185">Reference proteome</keyword>
<evidence type="ECO:0000256" key="10">
    <source>
        <dbReference type="ARBA" id="ARBA00023187"/>
    </source>
</evidence>
<dbReference type="AlphaFoldDB" id="A0A1E3PSA4"/>
<evidence type="ECO:0000256" key="14">
    <source>
        <dbReference type="SAM" id="MobiDB-lite"/>
    </source>
</evidence>
<dbReference type="GO" id="GO:0008266">
    <property type="term" value="F:poly(U) RNA binding"/>
    <property type="evidence" value="ECO:0007669"/>
    <property type="project" value="EnsemblFungi"/>
</dbReference>
<dbReference type="GO" id="GO:0000398">
    <property type="term" value="P:mRNA splicing, via spliceosome"/>
    <property type="evidence" value="ECO:0007669"/>
    <property type="project" value="EnsemblFungi"/>
</dbReference>
<evidence type="ECO:0000256" key="5">
    <source>
        <dbReference type="ARBA" id="ARBA00022552"/>
    </source>
</evidence>